<dbReference type="PANTHER" id="PTHR48081">
    <property type="entry name" value="AB HYDROLASE SUPERFAMILY PROTEIN C4A8.06C"/>
    <property type="match status" value="1"/>
</dbReference>
<evidence type="ECO:0000259" key="3">
    <source>
        <dbReference type="Pfam" id="PF20434"/>
    </source>
</evidence>
<name>A0ABM7RAZ6_9BACT</name>
<evidence type="ECO:0000313" key="4">
    <source>
        <dbReference type="EMBL" id="BCX47515.1"/>
    </source>
</evidence>
<dbReference type="Proteomes" id="UP001374893">
    <property type="component" value="Chromosome"/>
</dbReference>
<protein>
    <recommendedName>
        <fullName evidence="3">BD-FAE-like domain-containing protein</fullName>
    </recommendedName>
</protein>
<proteinExistence type="predicted"/>
<dbReference type="Gene3D" id="3.40.50.1820">
    <property type="entry name" value="alpha/beta hydrolase"/>
    <property type="match status" value="1"/>
</dbReference>
<evidence type="ECO:0000256" key="2">
    <source>
        <dbReference type="SAM" id="SignalP"/>
    </source>
</evidence>
<dbReference type="InterPro" id="IPR050300">
    <property type="entry name" value="GDXG_lipolytic_enzyme"/>
</dbReference>
<accession>A0ABM7RAZ6</accession>
<dbReference type="Pfam" id="PF20434">
    <property type="entry name" value="BD-FAE"/>
    <property type="match status" value="1"/>
</dbReference>
<feature type="chain" id="PRO_5047395268" description="BD-FAE-like domain-containing protein" evidence="2">
    <location>
        <begin position="22"/>
        <end position="291"/>
    </location>
</feature>
<reference evidence="4 5" key="1">
    <citation type="submission" date="2021-06" db="EMBL/GenBank/DDBJ databases">
        <title>Complete genome of Haloferula helveola possessing various polysaccharide degrading enzymes.</title>
        <authorList>
            <person name="Takami H."/>
            <person name="Huang C."/>
            <person name="Hamasaki K."/>
        </authorList>
    </citation>
    <scope>NUCLEOTIDE SEQUENCE [LARGE SCALE GENOMIC DNA]</scope>
    <source>
        <strain evidence="4 5">CN-1</strain>
    </source>
</reference>
<keyword evidence="1" id="KW-0378">Hydrolase</keyword>
<dbReference type="InterPro" id="IPR049492">
    <property type="entry name" value="BD-FAE-like_dom"/>
</dbReference>
<feature type="domain" description="BD-FAE-like" evidence="3">
    <location>
        <begin position="91"/>
        <end position="246"/>
    </location>
</feature>
<sequence length="291" mass="31496">MNRLSILAPLIVAAACSLASAEVSEPLRVPLWPGEAPVSRDGTEREKAEVWMTVHRPEKPNGTAMVICPGGGYGGLVTGGEGHGIAKWLGGHGITGVVLEYRLPKGRPFVPSHDSSRAIRTVRSRAAEWQIKPDRIGIIGFSAGGHLAATTLVHFTSGDSQASDPVEHVSSRPDFGILVYPVVSMGEHTHGGSRQRLLGKEPSDELLKYFSPELQVTKATPPVFLTHALDDKVVVPENSRLLHQALVDKGVASRLLELPSGGHGLNGYKGPMWDKWQKESLEWLRELKLMP</sequence>
<evidence type="ECO:0000256" key="1">
    <source>
        <dbReference type="ARBA" id="ARBA00022801"/>
    </source>
</evidence>
<dbReference type="RefSeq" id="WP_338689756.1">
    <property type="nucleotide sequence ID" value="NZ_AP024702.1"/>
</dbReference>
<evidence type="ECO:0000313" key="5">
    <source>
        <dbReference type="Proteomes" id="UP001374893"/>
    </source>
</evidence>
<dbReference type="InterPro" id="IPR029058">
    <property type="entry name" value="AB_hydrolase_fold"/>
</dbReference>
<feature type="signal peptide" evidence="2">
    <location>
        <begin position="1"/>
        <end position="21"/>
    </location>
</feature>
<dbReference type="PANTHER" id="PTHR48081:SF6">
    <property type="entry name" value="PEPTIDASE S9 PROLYL OLIGOPEPTIDASE CATALYTIC DOMAIN-CONTAINING PROTEIN"/>
    <property type="match status" value="1"/>
</dbReference>
<dbReference type="EMBL" id="AP024702">
    <property type="protein sequence ID" value="BCX47515.1"/>
    <property type="molecule type" value="Genomic_DNA"/>
</dbReference>
<organism evidence="4 5">
    <name type="scientific">Haloferula helveola</name>
    <dbReference type="NCBI Taxonomy" id="490095"/>
    <lineage>
        <taxon>Bacteria</taxon>
        <taxon>Pseudomonadati</taxon>
        <taxon>Verrucomicrobiota</taxon>
        <taxon>Verrucomicrobiia</taxon>
        <taxon>Verrucomicrobiales</taxon>
        <taxon>Verrucomicrobiaceae</taxon>
        <taxon>Haloferula</taxon>
    </lineage>
</organism>
<dbReference type="PROSITE" id="PS51257">
    <property type="entry name" value="PROKAR_LIPOPROTEIN"/>
    <property type="match status" value="1"/>
</dbReference>
<dbReference type="SUPFAM" id="SSF53474">
    <property type="entry name" value="alpha/beta-Hydrolases"/>
    <property type="match status" value="1"/>
</dbReference>
<keyword evidence="2" id="KW-0732">Signal</keyword>
<keyword evidence="5" id="KW-1185">Reference proteome</keyword>
<gene>
    <name evidence="4" type="ORF">HAHE_14230</name>
</gene>